<sequence length="59" mass="7020">MKLQGSYRFPLGTPKPPFRFQHSHMIHSAQLLQTPVKSPDDYYRNFISRFNIFTTIPEH</sequence>
<accession>A0A0E9PYD1</accession>
<reference evidence="1" key="2">
    <citation type="journal article" date="2015" name="Fish Shellfish Immunol.">
        <title>Early steps in the European eel (Anguilla anguilla)-Vibrio vulnificus interaction in the gills: Role of the RtxA13 toxin.</title>
        <authorList>
            <person name="Callol A."/>
            <person name="Pajuelo D."/>
            <person name="Ebbesson L."/>
            <person name="Teles M."/>
            <person name="MacKenzie S."/>
            <person name="Amaro C."/>
        </authorList>
    </citation>
    <scope>NUCLEOTIDE SEQUENCE</scope>
</reference>
<name>A0A0E9PYD1_ANGAN</name>
<organism evidence="1">
    <name type="scientific">Anguilla anguilla</name>
    <name type="common">European freshwater eel</name>
    <name type="synonym">Muraena anguilla</name>
    <dbReference type="NCBI Taxonomy" id="7936"/>
    <lineage>
        <taxon>Eukaryota</taxon>
        <taxon>Metazoa</taxon>
        <taxon>Chordata</taxon>
        <taxon>Craniata</taxon>
        <taxon>Vertebrata</taxon>
        <taxon>Euteleostomi</taxon>
        <taxon>Actinopterygii</taxon>
        <taxon>Neopterygii</taxon>
        <taxon>Teleostei</taxon>
        <taxon>Anguilliformes</taxon>
        <taxon>Anguillidae</taxon>
        <taxon>Anguilla</taxon>
    </lineage>
</organism>
<protein>
    <submittedName>
        <fullName evidence="1">Uncharacterized protein</fullName>
    </submittedName>
</protein>
<dbReference type="EMBL" id="GBXM01099482">
    <property type="protein sequence ID" value="JAH09095.1"/>
    <property type="molecule type" value="Transcribed_RNA"/>
</dbReference>
<reference evidence="1" key="1">
    <citation type="submission" date="2014-11" db="EMBL/GenBank/DDBJ databases">
        <authorList>
            <person name="Amaro Gonzalez C."/>
        </authorList>
    </citation>
    <scope>NUCLEOTIDE SEQUENCE</scope>
</reference>
<evidence type="ECO:0000313" key="1">
    <source>
        <dbReference type="EMBL" id="JAH09095.1"/>
    </source>
</evidence>
<dbReference type="AlphaFoldDB" id="A0A0E9PYD1"/>
<proteinExistence type="predicted"/>